<organism evidence="6 7">
    <name type="scientific">Cryptomonas paramaecium</name>
    <dbReference type="NCBI Taxonomy" id="2898"/>
    <lineage>
        <taxon>Eukaryota</taxon>
        <taxon>Cryptophyceae</taxon>
        <taxon>Cryptomonadales</taxon>
        <taxon>Cryptomonadaceae</taxon>
        <taxon>Cryptomonas</taxon>
    </lineage>
</organism>
<keyword evidence="3 5" id="KW-0067">ATP-binding</keyword>
<dbReference type="InterPro" id="IPR002423">
    <property type="entry name" value="Cpn60/GroEL/TCP-1"/>
</dbReference>
<evidence type="ECO:0000256" key="3">
    <source>
        <dbReference type="ARBA" id="ARBA00022840"/>
    </source>
</evidence>
<dbReference type="Gene3D" id="3.50.7.10">
    <property type="entry name" value="GroEL"/>
    <property type="match status" value="1"/>
</dbReference>
<dbReference type="GeneID" id="10447091"/>
<dbReference type="InterPro" id="IPR017998">
    <property type="entry name" value="Chaperone_TCP-1"/>
</dbReference>
<proteinExistence type="inferred from homology"/>
<dbReference type="Pfam" id="PF00118">
    <property type="entry name" value="Cpn60_TCP1"/>
    <property type="match status" value="1"/>
</dbReference>
<keyword evidence="6" id="KW-0542">Nucleomorph</keyword>
<protein>
    <submittedName>
        <fullName evidence="6">T-complex protein gamma SU</fullName>
    </submittedName>
</protein>
<reference evidence="6 7" key="1">
    <citation type="journal article" date="2011" name="Genome Biol. Evol.">
        <title>Complete nucleomorph genome sequence of the nonphotosynthetic alga Cryptomonas paramecium reveals a core nucleomorph gene set.</title>
        <authorList>
            <person name="Tanifuji G."/>
            <person name="Onodera N.T."/>
            <person name="Wheeler T.J."/>
            <person name="Dlutek M."/>
            <person name="Donaher N."/>
            <person name="Archibald J.M."/>
        </authorList>
    </citation>
    <scope>NUCLEOTIDE SEQUENCE [LARGE SCALE GENOMIC DNA]</scope>
    <source>
        <strain evidence="6 7">CCAP977/2A</strain>
    </source>
</reference>
<accession>F2HH98</accession>
<gene>
    <name evidence="6" type="primary">tcpG</name>
    <name evidence="6" type="ORF">CPARA_1gp036</name>
</gene>
<dbReference type="GO" id="GO:0016887">
    <property type="term" value="F:ATP hydrolysis activity"/>
    <property type="evidence" value="ECO:0007669"/>
    <property type="project" value="InterPro"/>
</dbReference>
<evidence type="ECO:0000313" key="7">
    <source>
        <dbReference type="Proteomes" id="UP000243423"/>
    </source>
</evidence>
<comment type="similarity">
    <text evidence="1 5">Belongs to the TCP-1 chaperonin family.</text>
</comment>
<dbReference type="NCBIfam" id="NF041083">
    <property type="entry name" value="thermosome_beta"/>
    <property type="match status" value="1"/>
</dbReference>
<dbReference type="SUPFAM" id="SSF48592">
    <property type="entry name" value="GroEL equatorial domain-like"/>
    <property type="match status" value="1"/>
</dbReference>
<sequence>MNSNPDMMHEYNTNGAKAIANIIKTTFGPRSMLKMIIDNQGNLIVTNDGYSVLREIDTFHPIVKSLVEISKVQDNEVGDGTTSIVLLCTEFLKAAEILIKKKLHPNQIIGGYFKVLNSITSYIQKNFAASIKRHDFMDVLKIVSTSICTKFVGRYSRLICEIAFKAVYSLNANLKNLGIGENIKIEKIFGNKIENSRVLSGIIIPKDVCHPKMRRFISNPRILLLECSVDFKKTDFKSIVNIKNELKLQNILKTEENYTIYFCNIIKKFQPDVLITEKNVSDFALYYLFKSNISVIRRVKKSDTNRLAKATGSTIVSNIEEIDISDIGNAKNFCVKQIGDVCYTFITGCKNYSACTILLFGLSKDVLDEIERNLHDAIGIVKLILHKSSILPGGGGTELELCKFLSEKKYAKNDSFLLYNSICSGLEIIPKTLIENCGMFSLHAIHKLKKIHLAKGSFYGIEGKYGKICDTRKLGIIEPSYMKVQIFKKAIENAAMIVRVDKFFYGVSQQKKNSM</sequence>
<dbReference type="InterPro" id="IPR027409">
    <property type="entry name" value="GroEL-like_apical_dom_sf"/>
</dbReference>
<dbReference type="InterPro" id="IPR002194">
    <property type="entry name" value="Chaperonin_TCP-1_CS"/>
</dbReference>
<dbReference type="PROSITE" id="PS00995">
    <property type="entry name" value="TCP1_3"/>
    <property type="match status" value="1"/>
</dbReference>
<evidence type="ECO:0000313" key="6">
    <source>
        <dbReference type="EMBL" id="AEA38694.1"/>
    </source>
</evidence>
<keyword evidence="2 5" id="KW-0547">Nucleotide-binding</keyword>
<dbReference type="SUPFAM" id="SSF54849">
    <property type="entry name" value="GroEL-intermediate domain like"/>
    <property type="match status" value="1"/>
</dbReference>
<name>F2HH98_9CRYP</name>
<dbReference type="InterPro" id="IPR027413">
    <property type="entry name" value="GROEL-like_equatorial_sf"/>
</dbReference>
<geneLocation type="nucleomorph" evidence="6"/>
<dbReference type="GO" id="GO:0005524">
    <property type="term" value="F:ATP binding"/>
    <property type="evidence" value="ECO:0007669"/>
    <property type="project" value="UniProtKB-KW"/>
</dbReference>
<evidence type="ECO:0000256" key="4">
    <source>
        <dbReference type="ARBA" id="ARBA00023186"/>
    </source>
</evidence>
<dbReference type="PRINTS" id="PR00304">
    <property type="entry name" value="TCOMPLEXTCP1"/>
</dbReference>
<dbReference type="Gene3D" id="1.10.560.10">
    <property type="entry name" value="GroEL-like equatorial domain"/>
    <property type="match status" value="1"/>
</dbReference>
<dbReference type="EMBL" id="CP002172">
    <property type="protein sequence ID" value="AEA38694.1"/>
    <property type="molecule type" value="Genomic_DNA"/>
</dbReference>
<evidence type="ECO:0000256" key="1">
    <source>
        <dbReference type="ARBA" id="ARBA00008020"/>
    </source>
</evidence>
<dbReference type="GO" id="GO:0140662">
    <property type="term" value="F:ATP-dependent protein folding chaperone"/>
    <property type="evidence" value="ECO:0007669"/>
    <property type="project" value="InterPro"/>
</dbReference>
<dbReference type="Gene3D" id="3.30.260.10">
    <property type="entry name" value="TCP-1-like chaperonin intermediate domain"/>
    <property type="match status" value="1"/>
</dbReference>
<dbReference type="PANTHER" id="PTHR11353">
    <property type="entry name" value="CHAPERONIN"/>
    <property type="match status" value="1"/>
</dbReference>
<dbReference type="InterPro" id="IPR027410">
    <property type="entry name" value="TCP-1-like_intermed_sf"/>
</dbReference>
<dbReference type="GO" id="GO:0051082">
    <property type="term" value="F:unfolded protein binding"/>
    <property type="evidence" value="ECO:0007669"/>
    <property type="project" value="InterPro"/>
</dbReference>
<evidence type="ECO:0000256" key="2">
    <source>
        <dbReference type="ARBA" id="ARBA00022741"/>
    </source>
</evidence>
<evidence type="ECO:0000256" key="5">
    <source>
        <dbReference type="RuleBase" id="RU004187"/>
    </source>
</evidence>
<dbReference type="Proteomes" id="UP000243423">
    <property type="component" value="Nucleomorph 1"/>
</dbReference>
<dbReference type="AlphaFoldDB" id="F2HH98"/>
<dbReference type="RefSeq" id="XP_003239592.1">
    <property type="nucleotide sequence ID" value="XM_003239544.1"/>
</dbReference>
<keyword evidence="4 5" id="KW-0143">Chaperone</keyword>
<dbReference type="PROSITE" id="PS00750">
    <property type="entry name" value="TCP1_1"/>
    <property type="match status" value="1"/>
</dbReference>
<dbReference type="SUPFAM" id="SSF52029">
    <property type="entry name" value="GroEL apical domain-like"/>
    <property type="match status" value="1"/>
</dbReference>
<dbReference type="InterPro" id="IPR053374">
    <property type="entry name" value="TCP-1_chaperonin"/>
</dbReference>